<protein>
    <recommendedName>
        <fullName evidence="4">Methyltransferase-domain-containing protein</fullName>
    </recommendedName>
</protein>
<organism evidence="2 3">
    <name type="scientific">Aspergillus candidus</name>
    <dbReference type="NCBI Taxonomy" id="41067"/>
    <lineage>
        <taxon>Eukaryota</taxon>
        <taxon>Fungi</taxon>
        <taxon>Dikarya</taxon>
        <taxon>Ascomycota</taxon>
        <taxon>Pezizomycotina</taxon>
        <taxon>Eurotiomycetes</taxon>
        <taxon>Eurotiomycetidae</taxon>
        <taxon>Eurotiales</taxon>
        <taxon>Aspergillaceae</taxon>
        <taxon>Aspergillus</taxon>
        <taxon>Aspergillus subgen. Circumdati</taxon>
    </lineage>
</organism>
<evidence type="ECO:0008006" key="4">
    <source>
        <dbReference type="Google" id="ProtNLM"/>
    </source>
</evidence>
<dbReference type="AlphaFoldDB" id="A0A2I2EXJ8"/>
<feature type="region of interest" description="Disordered" evidence="1">
    <location>
        <begin position="71"/>
        <end position="111"/>
    </location>
</feature>
<dbReference type="PANTHER" id="PTHR14614">
    <property type="entry name" value="HEPATOCELLULAR CARCINOMA-ASSOCIATED ANTIGEN"/>
    <property type="match status" value="1"/>
</dbReference>
<feature type="non-terminal residue" evidence="2">
    <location>
        <position position="1"/>
    </location>
</feature>
<dbReference type="PANTHER" id="PTHR14614:SF109">
    <property type="entry name" value="RIBOSOMAL LYSINE N-METHYLTRANSFERASE 5"/>
    <property type="match status" value="1"/>
</dbReference>
<gene>
    <name evidence="2" type="ORF">BDW47DRAFT_130235</name>
</gene>
<proteinExistence type="predicted"/>
<dbReference type="Proteomes" id="UP000234585">
    <property type="component" value="Unassembled WGS sequence"/>
</dbReference>
<dbReference type="InterPro" id="IPR019410">
    <property type="entry name" value="Methyltransf_16"/>
</dbReference>
<dbReference type="GeneID" id="36524234"/>
<feature type="region of interest" description="Disordered" evidence="1">
    <location>
        <begin position="129"/>
        <end position="149"/>
    </location>
</feature>
<dbReference type="EMBL" id="KZ559236">
    <property type="protein sequence ID" value="PLB33102.1"/>
    <property type="molecule type" value="Genomic_DNA"/>
</dbReference>
<dbReference type="SUPFAM" id="SSF53335">
    <property type="entry name" value="S-adenosyl-L-methionine-dependent methyltransferases"/>
    <property type="match status" value="1"/>
</dbReference>
<dbReference type="STRING" id="41067.A0A2I2EXJ8"/>
<dbReference type="GO" id="GO:0032991">
    <property type="term" value="C:protein-containing complex"/>
    <property type="evidence" value="ECO:0007669"/>
    <property type="project" value="TreeGrafter"/>
</dbReference>
<evidence type="ECO:0000256" key="1">
    <source>
        <dbReference type="SAM" id="MobiDB-lite"/>
    </source>
</evidence>
<evidence type="ECO:0000313" key="3">
    <source>
        <dbReference type="Proteomes" id="UP000234585"/>
    </source>
</evidence>
<dbReference type="GO" id="GO:0005829">
    <property type="term" value="C:cytosol"/>
    <property type="evidence" value="ECO:0007669"/>
    <property type="project" value="TreeGrafter"/>
</dbReference>
<sequence length="264" mass="29858">LWKITPLIAEWLSTSTKNPLWTNSILDHTSTVLELGCGISSLLALTLAPSIRHYVATDQEYVRRLLRENLDENAPSSSSSPSSSSPRIGSKGRQRRQKQLPQQQQRSPTSNITFAALDWETDIPASLKQSLELSPRSTGDEENEDGDEEDQGFDVLLSCDCIYNEALIAPFVRTCADFCRLRPTYTPDEDQDQQKNQQSKRKRKPTVCIVAQQQRMPDVFETWLRETMRVFRVWRVADEVMGGKLGVGSGYLVHVLVLRDDQGC</sequence>
<accession>A0A2I2EXJ8</accession>
<dbReference type="RefSeq" id="XP_024667114.1">
    <property type="nucleotide sequence ID" value="XM_024817074.1"/>
</dbReference>
<dbReference type="Gene3D" id="3.40.50.150">
    <property type="entry name" value="Vaccinia Virus protein VP39"/>
    <property type="match status" value="1"/>
</dbReference>
<evidence type="ECO:0000313" key="2">
    <source>
        <dbReference type="EMBL" id="PLB33102.1"/>
    </source>
</evidence>
<reference evidence="2 3" key="1">
    <citation type="submission" date="2017-12" db="EMBL/GenBank/DDBJ databases">
        <authorList>
            <consortium name="DOE Joint Genome Institute"/>
            <person name="Haridas S."/>
            <person name="Kjaerbolling I."/>
            <person name="Vesth T.C."/>
            <person name="Frisvad J.C."/>
            <person name="Nybo J.L."/>
            <person name="Theobald S."/>
            <person name="Kuo A."/>
            <person name="Bowyer P."/>
            <person name="Matsuda Y."/>
            <person name="Mondo S."/>
            <person name="Lyhne E.K."/>
            <person name="Kogle M.E."/>
            <person name="Clum A."/>
            <person name="Lipzen A."/>
            <person name="Salamov A."/>
            <person name="Ngan C.Y."/>
            <person name="Daum C."/>
            <person name="Chiniquy J."/>
            <person name="Barry K."/>
            <person name="LaButti K."/>
            <person name="Simmons B.A."/>
            <person name="Magnuson J.K."/>
            <person name="Mortensen U.H."/>
            <person name="Larsen T.O."/>
            <person name="Grigoriev I.V."/>
            <person name="Baker S.E."/>
            <person name="Andersen M.R."/>
            <person name="Nordberg H.P."/>
            <person name="Cantor M.N."/>
            <person name="Hua S.X."/>
        </authorList>
    </citation>
    <scope>NUCLEOTIDE SEQUENCE [LARGE SCALE GENOMIC DNA]</scope>
    <source>
        <strain evidence="2 3">CBS 102.13</strain>
    </source>
</reference>
<name>A0A2I2EXJ8_ASPCN</name>
<keyword evidence="3" id="KW-1185">Reference proteome</keyword>
<dbReference type="OrthoDB" id="2529286at2759"/>
<dbReference type="GO" id="GO:0008757">
    <property type="term" value="F:S-adenosylmethionine-dependent methyltransferase activity"/>
    <property type="evidence" value="ECO:0007669"/>
    <property type="project" value="UniProtKB-ARBA"/>
</dbReference>
<feature type="compositionally biased region" description="Low complexity" evidence="1">
    <location>
        <begin position="75"/>
        <end position="86"/>
    </location>
</feature>
<feature type="compositionally biased region" description="Acidic residues" evidence="1">
    <location>
        <begin position="140"/>
        <end position="149"/>
    </location>
</feature>
<dbReference type="InterPro" id="IPR029063">
    <property type="entry name" value="SAM-dependent_MTases_sf"/>
</dbReference>